<gene>
    <name evidence="3" type="primary">tusB</name>
    <name evidence="4" type="ORF">CQW29_17415</name>
</gene>
<dbReference type="PANTHER" id="PTHR37526:SF1">
    <property type="entry name" value="PROTEIN TUSB"/>
    <property type="match status" value="1"/>
</dbReference>
<dbReference type="OrthoDB" id="9795117at2"/>
<comment type="subunit">
    <text evidence="3">Heterohexamer, formed by a dimer of trimers. The hexameric TusBCD complex contains 2 copies each of TusB, TusC and TusD. The TusBCD complex interacts with TusE.</text>
</comment>
<comment type="function">
    <text evidence="3">Part of a sulfur-relay system required for 2-thiolation of 5-methylaminomethyl-2-thiouridine (mnm(5)s(2)U) at tRNA wobble positions.</text>
</comment>
<dbReference type="Gene3D" id="3.40.1260.10">
    <property type="entry name" value="DsrEFH-like"/>
    <property type="match status" value="1"/>
</dbReference>
<dbReference type="HAMAP" id="MF_01564">
    <property type="entry name" value="Thiourid_synth_B"/>
    <property type="match status" value="1"/>
</dbReference>
<dbReference type="GO" id="GO:0016740">
    <property type="term" value="F:transferase activity"/>
    <property type="evidence" value="ECO:0007669"/>
    <property type="project" value="UniProtKB-KW"/>
</dbReference>
<dbReference type="InterPro" id="IPR023526">
    <property type="entry name" value="Sulphur_relay_TusB"/>
</dbReference>
<keyword evidence="5" id="KW-1185">Reference proteome</keyword>
<proteinExistence type="inferred from homology"/>
<dbReference type="Pfam" id="PF04077">
    <property type="entry name" value="DsrH"/>
    <property type="match status" value="1"/>
</dbReference>
<dbReference type="PANTHER" id="PTHR37526">
    <property type="entry name" value="PROTEIN TUSB"/>
    <property type="match status" value="1"/>
</dbReference>
<comment type="subcellular location">
    <subcellularLocation>
        <location evidence="3">Cytoplasm</location>
    </subcellularLocation>
</comment>
<dbReference type="SUPFAM" id="SSF75169">
    <property type="entry name" value="DsrEFH-like"/>
    <property type="match status" value="1"/>
</dbReference>
<dbReference type="RefSeq" id="WP_105594006.1">
    <property type="nucleotide sequence ID" value="NZ_PDET01000013.1"/>
</dbReference>
<accession>A0A2S9I8E1</accession>
<evidence type="ECO:0000256" key="3">
    <source>
        <dbReference type="HAMAP-Rule" id="MF_01564"/>
    </source>
</evidence>
<dbReference type="GO" id="GO:0002143">
    <property type="term" value="P:tRNA wobble position uridine thiolation"/>
    <property type="evidence" value="ECO:0007669"/>
    <property type="project" value="InterPro"/>
</dbReference>
<evidence type="ECO:0000256" key="1">
    <source>
        <dbReference type="ARBA" id="ARBA00022490"/>
    </source>
</evidence>
<sequence length="95" mass="10222">MLHTLMTSPFRCDLNAVVRLFAEGDDVLLMQDGVIAALAGSPALEVLLQAPISLFALKDDLDARGLFGQISTSVTAISYTEFVALAVKNPQQVTW</sequence>
<dbReference type="EMBL" id="PDET01000013">
    <property type="protein sequence ID" value="PRD14070.1"/>
    <property type="molecule type" value="Genomic_DNA"/>
</dbReference>
<dbReference type="NCBIfam" id="TIGR03011">
    <property type="entry name" value="sulf_tusB_dsrH"/>
    <property type="match status" value="1"/>
</dbReference>
<keyword evidence="1 3" id="KW-0963">Cytoplasm</keyword>
<evidence type="ECO:0000256" key="2">
    <source>
        <dbReference type="ARBA" id="ARBA00022694"/>
    </source>
</evidence>
<keyword evidence="4" id="KW-0808">Transferase</keyword>
<dbReference type="GO" id="GO:1990228">
    <property type="term" value="C:sulfurtransferase complex"/>
    <property type="evidence" value="ECO:0007669"/>
    <property type="project" value="TreeGrafter"/>
</dbReference>
<evidence type="ECO:0000313" key="5">
    <source>
        <dbReference type="Proteomes" id="UP000239181"/>
    </source>
</evidence>
<dbReference type="AlphaFoldDB" id="A0A2S9I8E1"/>
<protein>
    <recommendedName>
        <fullName evidence="3">Protein TusB</fullName>
    </recommendedName>
    <alternativeName>
        <fullName evidence="3">tRNA 2-thiouridine synthesizing protein B</fullName>
    </alternativeName>
</protein>
<evidence type="ECO:0000313" key="4">
    <source>
        <dbReference type="EMBL" id="PRD14070.1"/>
    </source>
</evidence>
<keyword evidence="2 3" id="KW-0819">tRNA processing</keyword>
<organism evidence="4 5">
    <name type="scientific">Pantoea coffeiphila</name>
    <dbReference type="NCBI Taxonomy" id="1465635"/>
    <lineage>
        <taxon>Bacteria</taxon>
        <taxon>Pseudomonadati</taxon>
        <taxon>Pseudomonadota</taxon>
        <taxon>Gammaproteobacteria</taxon>
        <taxon>Enterobacterales</taxon>
        <taxon>Erwiniaceae</taxon>
        <taxon>Pantoea</taxon>
    </lineage>
</organism>
<dbReference type="NCBIfam" id="NF010035">
    <property type="entry name" value="PRK13510.1"/>
    <property type="match status" value="1"/>
</dbReference>
<comment type="caution">
    <text evidence="4">The sequence shown here is derived from an EMBL/GenBank/DDBJ whole genome shotgun (WGS) entry which is preliminary data.</text>
</comment>
<reference evidence="4 5" key="1">
    <citation type="submission" date="2017-10" db="EMBL/GenBank/DDBJ databases">
        <title>Draft genome of two endophytic bacteria isolated from 'guarana' Paullinia cupana (Mart.) Ducke.</title>
        <authorList>
            <person name="Siqueira K.A."/>
            <person name="Liotti R.G."/>
            <person name="Mendes T.A."/>
            <person name="Soares M.A."/>
        </authorList>
    </citation>
    <scope>NUCLEOTIDE SEQUENCE [LARGE SCALE GENOMIC DNA]</scope>
    <source>
        <strain evidence="4 5">342</strain>
    </source>
</reference>
<dbReference type="Proteomes" id="UP000239181">
    <property type="component" value="Unassembled WGS sequence"/>
</dbReference>
<dbReference type="InterPro" id="IPR027396">
    <property type="entry name" value="DsrEFH-like"/>
</dbReference>
<dbReference type="InterPro" id="IPR007215">
    <property type="entry name" value="Sulphur_relay_TusB/DsrH"/>
</dbReference>
<comment type="similarity">
    <text evidence="3">Belongs to the DsrH/TusB family.</text>
</comment>
<name>A0A2S9I8E1_9GAMM</name>